<dbReference type="EMBL" id="LGIA01000023">
    <property type="protein sequence ID" value="KOH46666.1"/>
    <property type="molecule type" value="Genomic_DNA"/>
</dbReference>
<comment type="caution">
    <text evidence="1">The sequence shown here is derived from an EMBL/GenBank/DDBJ whole genome shotgun (WGS) entry which is preliminary data.</text>
</comment>
<name>A0A0L8VDZ7_9BACT</name>
<evidence type="ECO:0000313" key="2">
    <source>
        <dbReference type="Proteomes" id="UP000036958"/>
    </source>
</evidence>
<sequence>MALDKMKTESIMKTDCLFQKKVGDLQIQKNHHQPFIYSENENS</sequence>
<dbReference type="Proteomes" id="UP000036958">
    <property type="component" value="Unassembled WGS sequence"/>
</dbReference>
<evidence type="ECO:0000313" key="1">
    <source>
        <dbReference type="EMBL" id="KOH46666.1"/>
    </source>
</evidence>
<dbReference type="STRING" id="1409788.NC99_05060"/>
<protein>
    <submittedName>
        <fullName evidence="1">Uncharacterized protein</fullName>
    </submittedName>
</protein>
<accession>A0A0L8VDZ7</accession>
<dbReference type="AlphaFoldDB" id="A0A0L8VDZ7"/>
<reference evidence="2" key="1">
    <citation type="submission" date="2015-07" db="EMBL/GenBank/DDBJ databases">
        <title>Genome sequencing of Sunxiuqinia dokdonensis strain SK.</title>
        <authorList>
            <person name="Ahn S."/>
            <person name="Kim B.-C."/>
        </authorList>
    </citation>
    <scope>NUCLEOTIDE SEQUENCE [LARGE SCALE GENOMIC DNA]</scope>
    <source>
        <strain evidence="2">SK</strain>
    </source>
</reference>
<proteinExistence type="predicted"/>
<organism evidence="1 2">
    <name type="scientific">Sunxiuqinia dokdonensis</name>
    <dbReference type="NCBI Taxonomy" id="1409788"/>
    <lineage>
        <taxon>Bacteria</taxon>
        <taxon>Pseudomonadati</taxon>
        <taxon>Bacteroidota</taxon>
        <taxon>Bacteroidia</taxon>
        <taxon>Marinilabiliales</taxon>
        <taxon>Prolixibacteraceae</taxon>
        <taxon>Sunxiuqinia</taxon>
    </lineage>
</organism>
<gene>
    <name evidence="1" type="ORF">NC99_05060</name>
</gene>
<keyword evidence="2" id="KW-1185">Reference proteome</keyword>